<dbReference type="EMBL" id="BKCP01006849">
    <property type="protein sequence ID" value="GER44260.1"/>
    <property type="molecule type" value="Genomic_DNA"/>
</dbReference>
<keyword evidence="1" id="KW-0328">Glycosyltransferase</keyword>
<name>A0A5A7QGF8_STRAF</name>
<sequence>MKKKERGLRLSCWAQIQVHEQRWGRRSGRRWGLRRRVVGRRRRKGRRQRRGRRQRTEIKRRRSRWVMVQGRNWQRWIWLSGNQMRWDWWWLSPPWWWWSLPWESLTT</sequence>
<keyword evidence="2" id="KW-1185">Reference proteome</keyword>
<dbReference type="GO" id="GO:0016757">
    <property type="term" value="F:glycosyltransferase activity"/>
    <property type="evidence" value="ECO:0007669"/>
    <property type="project" value="UniProtKB-KW"/>
</dbReference>
<accession>A0A5A7QGF8</accession>
<evidence type="ECO:0000313" key="2">
    <source>
        <dbReference type="Proteomes" id="UP000325081"/>
    </source>
</evidence>
<protein>
    <submittedName>
        <fullName evidence="1">Core-2/I-branching beta-1,6-N-acetylglucosaminyltransferase family protein</fullName>
    </submittedName>
</protein>
<dbReference type="AlphaFoldDB" id="A0A5A7QGF8"/>
<reference evidence="2" key="1">
    <citation type="journal article" date="2019" name="Curr. Biol.">
        <title>Genome Sequence of Striga asiatica Provides Insight into the Evolution of Plant Parasitism.</title>
        <authorList>
            <person name="Yoshida S."/>
            <person name="Kim S."/>
            <person name="Wafula E.K."/>
            <person name="Tanskanen J."/>
            <person name="Kim Y.M."/>
            <person name="Honaas L."/>
            <person name="Yang Z."/>
            <person name="Spallek T."/>
            <person name="Conn C.E."/>
            <person name="Ichihashi Y."/>
            <person name="Cheong K."/>
            <person name="Cui S."/>
            <person name="Der J.P."/>
            <person name="Gundlach H."/>
            <person name="Jiao Y."/>
            <person name="Hori C."/>
            <person name="Ishida J.K."/>
            <person name="Kasahara H."/>
            <person name="Kiba T."/>
            <person name="Kim M.S."/>
            <person name="Koo N."/>
            <person name="Laohavisit A."/>
            <person name="Lee Y.H."/>
            <person name="Lumba S."/>
            <person name="McCourt P."/>
            <person name="Mortimer J.C."/>
            <person name="Mutuku J.M."/>
            <person name="Nomura T."/>
            <person name="Sasaki-Sekimoto Y."/>
            <person name="Seto Y."/>
            <person name="Wang Y."/>
            <person name="Wakatake T."/>
            <person name="Sakakibara H."/>
            <person name="Demura T."/>
            <person name="Yamaguchi S."/>
            <person name="Yoneyama K."/>
            <person name="Manabe R.I."/>
            <person name="Nelson D.C."/>
            <person name="Schulman A.H."/>
            <person name="Timko M.P."/>
            <person name="dePamphilis C.W."/>
            <person name="Choi D."/>
            <person name="Shirasu K."/>
        </authorList>
    </citation>
    <scope>NUCLEOTIDE SEQUENCE [LARGE SCALE GENOMIC DNA]</scope>
    <source>
        <strain evidence="2">cv. UVA1</strain>
    </source>
</reference>
<comment type="caution">
    <text evidence="1">The sequence shown here is derived from an EMBL/GenBank/DDBJ whole genome shotgun (WGS) entry which is preliminary data.</text>
</comment>
<keyword evidence="1" id="KW-0808">Transferase</keyword>
<gene>
    <name evidence="1" type="ORF">STAS_21158</name>
</gene>
<evidence type="ECO:0000313" key="1">
    <source>
        <dbReference type="EMBL" id="GER44260.1"/>
    </source>
</evidence>
<dbReference type="Proteomes" id="UP000325081">
    <property type="component" value="Unassembled WGS sequence"/>
</dbReference>
<proteinExistence type="predicted"/>
<organism evidence="1 2">
    <name type="scientific">Striga asiatica</name>
    <name type="common">Asiatic witchweed</name>
    <name type="synonym">Buchnera asiatica</name>
    <dbReference type="NCBI Taxonomy" id="4170"/>
    <lineage>
        <taxon>Eukaryota</taxon>
        <taxon>Viridiplantae</taxon>
        <taxon>Streptophyta</taxon>
        <taxon>Embryophyta</taxon>
        <taxon>Tracheophyta</taxon>
        <taxon>Spermatophyta</taxon>
        <taxon>Magnoliopsida</taxon>
        <taxon>eudicotyledons</taxon>
        <taxon>Gunneridae</taxon>
        <taxon>Pentapetalae</taxon>
        <taxon>asterids</taxon>
        <taxon>lamiids</taxon>
        <taxon>Lamiales</taxon>
        <taxon>Orobanchaceae</taxon>
        <taxon>Buchnereae</taxon>
        <taxon>Striga</taxon>
    </lineage>
</organism>